<keyword evidence="8" id="KW-1185">Reference proteome</keyword>
<reference evidence="8" key="1">
    <citation type="submission" date="2024-07" db="EMBL/GenBank/DDBJ databases">
        <title>Two chromosome-level genome assemblies of Korean endemic species Abeliophyllum distichum and Forsythia ovata (Oleaceae).</title>
        <authorList>
            <person name="Jang H."/>
        </authorList>
    </citation>
    <scope>NUCLEOTIDE SEQUENCE [LARGE SCALE GENOMIC DNA]</scope>
</reference>
<dbReference type="InterPro" id="IPR036396">
    <property type="entry name" value="Cyt_P450_sf"/>
</dbReference>
<keyword evidence="2" id="KW-0479">Metal-binding</keyword>
<dbReference type="InterPro" id="IPR050651">
    <property type="entry name" value="Plant_Cytochrome_P450_Monoox"/>
</dbReference>
<proteinExistence type="predicted"/>
<feature type="region of interest" description="Disordered" evidence="6">
    <location>
        <begin position="215"/>
        <end position="238"/>
    </location>
</feature>
<evidence type="ECO:0000256" key="1">
    <source>
        <dbReference type="ARBA" id="ARBA00022617"/>
    </source>
</evidence>
<dbReference type="PANTHER" id="PTHR47947">
    <property type="entry name" value="CYTOCHROME P450 82C3-RELATED"/>
    <property type="match status" value="1"/>
</dbReference>
<keyword evidence="3" id="KW-0560">Oxidoreductase</keyword>
<organism evidence="7 8">
    <name type="scientific">Forsythia ovata</name>
    <dbReference type="NCBI Taxonomy" id="205694"/>
    <lineage>
        <taxon>Eukaryota</taxon>
        <taxon>Viridiplantae</taxon>
        <taxon>Streptophyta</taxon>
        <taxon>Embryophyta</taxon>
        <taxon>Tracheophyta</taxon>
        <taxon>Spermatophyta</taxon>
        <taxon>Magnoliopsida</taxon>
        <taxon>eudicotyledons</taxon>
        <taxon>Gunneridae</taxon>
        <taxon>Pentapetalae</taxon>
        <taxon>asterids</taxon>
        <taxon>lamiids</taxon>
        <taxon>Lamiales</taxon>
        <taxon>Oleaceae</taxon>
        <taxon>Forsythieae</taxon>
        <taxon>Forsythia</taxon>
    </lineage>
</organism>
<dbReference type="AlphaFoldDB" id="A0ABD1RNA0"/>
<evidence type="ECO:0000256" key="3">
    <source>
        <dbReference type="ARBA" id="ARBA00023002"/>
    </source>
</evidence>
<comment type="caution">
    <text evidence="7">The sequence shown here is derived from an EMBL/GenBank/DDBJ whole genome shotgun (WGS) entry which is preliminary data.</text>
</comment>
<evidence type="ECO:0000313" key="8">
    <source>
        <dbReference type="Proteomes" id="UP001604277"/>
    </source>
</evidence>
<evidence type="ECO:0000256" key="2">
    <source>
        <dbReference type="ARBA" id="ARBA00022723"/>
    </source>
</evidence>
<evidence type="ECO:0000256" key="4">
    <source>
        <dbReference type="ARBA" id="ARBA00023004"/>
    </source>
</evidence>
<protein>
    <submittedName>
        <fullName evidence="7">Cytochrome</fullName>
    </submittedName>
</protein>
<dbReference type="Proteomes" id="UP001604277">
    <property type="component" value="Unassembled WGS sequence"/>
</dbReference>
<dbReference type="GO" id="GO:0004497">
    <property type="term" value="F:monooxygenase activity"/>
    <property type="evidence" value="ECO:0007669"/>
    <property type="project" value="UniProtKB-KW"/>
</dbReference>
<dbReference type="SUPFAM" id="SSF48264">
    <property type="entry name" value="Cytochrome P450"/>
    <property type="match status" value="1"/>
</dbReference>
<sequence length="279" mass="32184">MAGKYLGNDYTSLATTSYGDHWRIMRRISSMEILSTQRLQMLQSIRTDEVKAMIRRLYRASETHQAVDMKIVFFELMMNVMMRMISGKSYYGENVEEIEEAKKFREIVIETFQLGGTSNMADFLPMLRWLGVGGVEKRLMVLQKKRDASMQELVEECRRRMRSSNGGNLDMGGKNKTMIEVLLTLQEKEPEYYTDGIIGILMLILPRAGTSQASGVFDKLGGRPPRNRRERREPAAPADRRIYLHNTSINPLRQKCHLLASRCRSRVRECDRPNGHSPQ</sequence>
<evidence type="ECO:0000256" key="5">
    <source>
        <dbReference type="ARBA" id="ARBA00023033"/>
    </source>
</evidence>
<evidence type="ECO:0000256" key="6">
    <source>
        <dbReference type="SAM" id="MobiDB-lite"/>
    </source>
</evidence>
<dbReference type="Gene3D" id="1.10.630.10">
    <property type="entry name" value="Cytochrome P450"/>
    <property type="match status" value="1"/>
</dbReference>
<accession>A0ABD1RNA0</accession>
<dbReference type="Pfam" id="PF00067">
    <property type="entry name" value="p450"/>
    <property type="match status" value="1"/>
</dbReference>
<dbReference type="InterPro" id="IPR001128">
    <property type="entry name" value="Cyt_P450"/>
</dbReference>
<dbReference type="GO" id="GO:0046872">
    <property type="term" value="F:metal ion binding"/>
    <property type="evidence" value="ECO:0007669"/>
    <property type="project" value="UniProtKB-KW"/>
</dbReference>
<dbReference type="PANTHER" id="PTHR47947:SF24">
    <property type="entry name" value="ISOFLAVONE 2'-HYDROXYLASE-LIKE"/>
    <property type="match status" value="1"/>
</dbReference>
<dbReference type="EMBL" id="JBFOLJ010000012">
    <property type="protein sequence ID" value="KAL2489263.1"/>
    <property type="molecule type" value="Genomic_DNA"/>
</dbReference>
<keyword evidence="4" id="KW-0408">Iron</keyword>
<gene>
    <name evidence="7" type="ORF">Fot_42555</name>
</gene>
<evidence type="ECO:0000313" key="7">
    <source>
        <dbReference type="EMBL" id="KAL2489263.1"/>
    </source>
</evidence>
<keyword evidence="5" id="KW-0503">Monooxygenase</keyword>
<keyword evidence="1" id="KW-0349">Heme</keyword>
<name>A0ABD1RNA0_9LAMI</name>